<feature type="transmembrane region" description="Helical" evidence="1">
    <location>
        <begin position="21"/>
        <end position="45"/>
    </location>
</feature>
<evidence type="ECO:0008006" key="4">
    <source>
        <dbReference type="Google" id="ProtNLM"/>
    </source>
</evidence>
<dbReference type="Gene3D" id="1.20.1250.20">
    <property type="entry name" value="MFS general substrate transporter like domains"/>
    <property type="match status" value="1"/>
</dbReference>
<dbReference type="Proteomes" id="UP000051639">
    <property type="component" value="Unassembled WGS sequence"/>
</dbReference>
<organism evidence="2 3">
    <name type="scientific">Limosilactobacillus ingluviei</name>
    <dbReference type="NCBI Taxonomy" id="148604"/>
    <lineage>
        <taxon>Bacteria</taxon>
        <taxon>Bacillati</taxon>
        <taxon>Bacillota</taxon>
        <taxon>Bacilli</taxon>
        <taxon>Lactobacillales</taxon>
        <taxon>Lactobacillaceae</taxon>
        <taxon>Limosilactobacillus</taxon>
    </lineage>
</organism>
<name>A0A0R2H2D1_9LACO</name>
<keyword evidence="1" id="KW-0472">Membrane</keyword>
<evidence type="ECO:0000256" key="1">
    <source>
        <dbReference type="SAM" id="Phobius"/>
    </source>
</evidence>
<reference evidence="2 3" key="1">
    <citation type="journal article" date="2015" name="Genome Announc.">
        <title>Expanding the biotechnology potential of lactobacilli through comparative genomics of 213 strains and associated genera.</title>
        <authorList>
            <person name="Sun Z."/>
            <person name="Harris H.M."/>
            <person name="McCann A."/>
            <person name="Guo C."/>
            <person name="Argimon S."/>
            <person name="Zhang W."/>
            <person name="Yang X."/>
            <person name="Jeffery I.B."/>
            <person name="Cooney J.C."/>
            <person name="Kagawa T.F."/>
            <person name="Liu W."/>
            <person name="Song Y."/>
            <person name="Salvetti E."/>
            <person name="Wrobel A."/>
            <person name="Rasinkangas P."/>
            <person name="Parkhill J."/>
            <person name="Rea M.C."/>
            <person name="O'Sullivan O."/>
            <person name="Ritari J."/>
            <person name="Douillard F.P."/>
            <person name="Paul Ross R."/>
            <person name="Yang R."/>
            <person name="Briner A.E."/>
            <person name="Felis G.E."/>
            <person name="de Vos W.M."/>
            <person name="Barrangou R."/>
            <person name="Klaenhammer T.R."/>
            <person name="Caufield P.W."/>
            <person name="Cui Y."/>
            <person name="Zhang H."/>
            <person name="O'Toole P.W."/>
        </authorList>
    </citation>
    <scope>NUCLEOTIDE SEQUENCE [LARGE SCALE GENOMIC DNA]</scope>
    <source>
        <strain evidence="2 3">DSM 14792</strain>
    </source>
</reference>
<evidence type="ECO:0000313" key="3">
    <source>
        <dbReference type="Proteomes" id="UP000051639"/>
    </source>
</evidence>
<accession>A0A0R2H2D1</accession>
<comment type="caution">
    <text evidence="2">The sequence shown here is derived from an EMBL/GenBank/DDBJ whole genome shotgun (WGS) entry which is preliminary data.</text>
</comment>
<dbReference type="SUPFAM" id="SSF103473">
    <property type="entry name" value="MFS general substrate transporter"/>
    <property type="match status" value="1"/>
</dbReference>
<evidence type="ECO:0000313" key="2">
    <source>
        <dbReference type="EMBL" id="KRN44167.1"/>
    </source>
</evidence>
<protein>
    <recommendedName>
        <fullName evidence="4">Major facilitator superfamily (MFS) profile domain-containing protein</fullName>
    </recommendedName>
</protein>
<dbReference type="EMBL" id="JQBA01000021">
    <property type="protein sequence ID" value="KRN44167.1"/>
    <property type="molecule type" value="Genomic_DNA"/>
</dbReference>
<dbReference type="InterPro" id="IPR036259">
    <property type="entry name" value="MFS_trans_sf"/>
</dbReference>
<dbReference type="PATRIC" id="fig|148604.4.peg.815"/>
<keyword evidence="1" id="KW-1133">Transmembrane helix</keyword>
<keyword evidence="3" id="KW-1185">Reference proteome</keyword>
<keyword evidence="1" id="KW-0812">Transmembrane</keyword>
<dbReference type="AlphaFoldDB" id="A0A0R2H2D1"/>
<proteinExistence type="predicted"/>
<sequence>MVKNYLIIKKATTIWYLTKKTGSATVLSIATILGMLPMVILSPFFGPMVDRWTKKGRLFLSSLVCHCIFL</sequence>
<gene>
    <name evidence="2" type="ORF">IV41_GL000792</name>
</gene>